<evidence type="ECO:0000256" key="5">
    <source>
        <dbReference type="ARBA" id="ARBA00022989"/>
    </source>
</evidence>
<feature type="transmembrane region" description="Helical" evidence="7">
    <location>
        <begin position="369"/>
        <end position="389"/>
    </location>
</feature>
<dbReference type="InterPro" id="IPR051447">
    <property type="entry name" value="Lipoprotein-release_system"/>
</dbReference>
<comment type="caution">
    <text evidence="9">The sequence shown here is derived from an EMBL/GenBank/DDBJ whole genome shotgun (WGS) entry which is preliminary data.</text>
</comment>
<feature type="transmembrane region" description="Helical" evidence="7">
    <location>
        <begin position="322"/>
        <end position="349"/>
    </location>
</feature>
<comment type="similarity">
    <text evidence="2">Belongs to the ABC-4 integral membrane protein family. LolC/E subfamily.</text>
</comment>
<evidence type="ECO:0000256" key="7">
    <source>
        <dbReference type="SAM" id="Phobius"/>
    </source>
</evidence>
<dbReference type="Proteomes" id="UP000256424">
    <property type="component" value="Unassembled WGS sequence"/>
</dbReference>
<evidence type="ECO:0000259" key="8">
    <source>
        <dbReference type="Pfam" id="PF02687"/>
    </source>
</evidence>
<organism evidence="9 10">
    <name type="scientific">Helicobacter aurati</name>
    <dbReference type="NCBI Taxonomy" id="137778"/>
    <lineage>
        <taxon>Bacteria</taxon>
        <taxon>Pseudomonadati</taxon>
        <taxon>Campylobacterota</taxon>
        <taxon>Epsilonproteobacteria</taxon>
        <taxon>Campylobacterales</taxon>
        <taxon>Helicobacteraceae</taxon>
        <taxon>Helicobacter</taxon>
    </lineage>
</organism>
<dbReference type="EMBL" id="NXLW01000011">
    <property type="protein sequence ID" value="RDU71579.1"/>
    <property type="molecule type" value="Genomic_DNA"/>
</dbReference>
<dbReference type="Pfam" id="PF02687">
    <property type="entry name" value="FtsX"/>
    <property type="match status" value="1"/>
</dbReference>
<evidence type="ECO:0000313" key="10">
    <source>
        <dbReference type="Proteomes" id="UP000256424"/>
    </source>
</evidence>
<dbReference type="AlphaFoldDB" id="A0A3D8J211"/>
<keyword evidence="6 7" id="KW-0472">Membrane</keyword>
<dbReference type="GO" id="GO:0044874">
    <property type="term" value="P:lipoprotein localization to outer membrane"/>
    <property type="evidence" value="ECO:0007669"/>
    <property type="project" value="TreeGrafter"/>
</dbReference>
<evidence type="ECO:0000256" key="3">
    <source>
        <dbReference type="ARBA" id="ARBA00022475"/>
    </source>
</evidence>
<protein>
    <submittedName>
        <fullName evidence="9">ABC transporter permease</fullName>
    </submittedName>
</protein>
<dbReference type="PANTHER" id="PTHR30489:SF0">
    <property type="entry name" value="LIPOPROTEIN-RELEASING SYSTEM TRANSMEMBRANE PROTEIN LOLE"/>
    <property type="match status" value="1"/>
</dbReference>
<evidence type="ECO:0000313" key="9">
    <source>
        <dbReference type="EMBL" id="RDU71579.1"/>
    </source>
</evidence>
<keyword evidence="3" id="KW-1003">Cell membrane</keyword>
<feature type="domain" description="ABC3 transporter permease C-terminal" evidence="8">
    <location>
        <begin position="278"/>
        <end position="402"/>
    </location>
</feature>
<keyword evidence="10" id="KW-1185">Reference proteome</keyword>
<evidence type="ECO:0000256" key="1">
    <source>
        <dbReference type="ARBA" id="ARBA00004651"/>
    </source>
</evidence>
<keyword evidence="4 7" id="KW-0812">Transmembrane</keyword>
<feature type="transmembrane region" description="Helical" evidence="7">
    <location>
        <begin position="275"/>
        <end position="301"/>
    </location>
</feature>
<evidence type="ECO:0000256" key="4">
    <source>
        <dbReference type="ARBA" id="ARBA00022692"/>
    </source>
</evidence>
<dbReference type="PANTHER" id="PTHR30489">
    <property type="entry name" value="LIPOPROTEIN-RELEASING SYSTEM TRANSMEMBRANE PROTEIN LOLE"/>
    <property type="match status" value="1"/>
</dbReference>
<dbReference type="InterPro" id="IPR003838">
    <property type="entry name" value="ABC3_permease_C"/>
</dbReference>
<dbReference type="RefSeq" id="WP_104763302.1">
    <property type="nucleotide sequence ID" value="NZ_FZPM01000018.1"/>
</dbReference>
<dbReference type="InterPro" id="IPR035952">
    <property type="entry name" value="Rhomboid-like_sf"/>
</dbReference>
<keyword evidence="5 7" id="KW-1133">Transmembrane helix</keyword>
<reference evidence="9 10" key="1">
    <citation type="submission" date="2018-04" db="EMBL/GenBank/DDBJ databases">
        <title>Novel Campyloabacter and Helicobacter Species and Strains.</title>
        <authorList>
            <person name="Mannion A.J."/>
            <person name="Shen Z."/>
            <person name="Fox J.G."/>
        </authorList>
    </citation>
    <scope>NUCLEOTIDE SEQUENCE [LARGE SCALE GENOMIC DNA]</scope>
    <source>
        <strain evidence="9 10">MIT 97-5075</strain>
    </source>
</reference>
<name>A0A3D8J211_9HELI</name>
<sequence>MSNHKLIYFILYRYLKFDKTQPFISITALLAFLGVGVGVMVLLVTMGIMNGMIKEFERKLFIMNYPITIFSTSMQGLQEDLIVFLEHRFPNLQFSPYMQTQAVVREGSEIYPVIVYGVDLPREKRVNKVLEESRAQIFHHTFSMLLGENLYYALHLQQDEKVTFIFTDLAPTGLALTPKLKKFSVESTFSSGLRNYDNSIAYTSFEALRAIRGLTQNVYDGIHIFSQKPMEDIISIQQAMQEYQDNTGKILYAETQGWWEQNGNFFSAMELEKKALFLVLMLIILMASLNIISSLLMVVMNRRKEIALLISLGASKSDIKKLFFRLGVVIGGSGIIFGIIAAFGVMWILKTFPIISLPVDVYGVSRLPIDLLMSDLIGTIIGAIFIVCLSSYYPAKKASEVNVLQVLRNE</sequence>
<comment type="subcellular location">
    <subcellularLocation>
        <location evidence="1">Cell membrane</location>
        <topology evidence="1">Multi-pass membrane protein</topology>
    </subcellularLocation>
</comment>
<dbReference type="OrthoDB" id="9808461at2"/>
<evidence type="ECO:0000256" key="6">
    <source>
        <dbReference type="ARBA" id="ARBA00023136"/>
    </source>
</evidence>
<feature type="transmembrane region" description="Helical" evidence="7">
    <location>
        <begin position="23"/>
        <end position="48"/>
    </location>
</feature>
<dbReference type="SUPFAM" id="SSF144091">
    <property type="entry name" value="Rhomboid-like"/>
    <property type="match status" value="1"/>
</dbReference>
<dbReference type="GO" id="GO:0098797">
    <property type="term" value="C:plasma membrane protein complex"/>
    <property type="evidence" value="ECO:0007669"/>
    <property type="project" value="TreeGrafter"/>
</dbReference>
<gene>
    <name evidence="9" type="ORF">CQA66_06370</name>
</gene>
<accession>A0A3D8J211</accession>
<evidence type="ECO:0000256" key="2">
    <source>
        <dbReference type="ARBA" id="ARBA00005236"/>
    </source>
</evidence>
<proteinExistence type="inferred from homology"/>